<dbReference type="InterPro" id="IPR002131">
    <property type="entry name" value="Gphrmn_rcpt_fam"/>
</dbReference>
<dbReference type="Pfam" id="PF00057">
    <property type="entry name" value="Ldl_recept_a"/>
    <property type="match status" value="1"/>
</dbReference>
<dbReference type="PANTHER" id="PTHR24372:SF77">
    <property type="entry name" value="G-PROTEIN COUPLED RECEPTORS FAMILY 1 PROFILE DOMAIN-CONTAINING PROTEIN"/>
    <property type="match status" value="1"/>
</dbReference>
<feature type="disulfide bond" evidence="13">
    <location>
        <begin position="55"/>
        <end position="67"/>
    </location>
</feature>
<proteinExistence type="inferred from homology"/>
<dbReference type="Pfam" id="PF00001">
    <property type="entry name" value="7tm_1"/>
    <property type="match status" value="1"/>
</dbReference>
<evidence type="ECO:0000256" key="11">
    <source>
        <dbReference type="ARBA" id="ARBA00023170"/>
    </source>
</evidence>
<dbReference type="OrthoDB" id="6022531at2759"/>
<evidence type="ECO:0000256" key="9">
    <source>
        <dbReference type="ARBA" id="ARBA00023136"/>
    </source>
</evidence>
<dbReference type="Gene3D" id="3.80.10.10">
    <property type="entry name" value="Ribonuclease Inhibitor"/>
    <property type="match status" value="2"/>
</dbReference>
<dbReference type="InterPro" id="IPR026906">
    <property type="entry name" value="LRR_5"/>
</dbReference>
<comment type="caution">
    <text evidence="13">Lacks conserved residue(s) required for the propagation of feature annotation.</text>
</comment>
<feature type="disulfide bond" evidence="13">
    <location>
        <begin position="16"/>
        <end position="28"/>
    </location>
</feature>
<dbReference type="EMBL" id="BMAW01061615">
    <property type="protein sequence ID" value="GFT32063.1"/>
    <property type="molecule type" value="Genomic_DNA"/>
</dbReference>
<evidence type="ECO:0000256" key="6">
    <source>
        <dbReference type="ARBA" id="ARBA00022737"/>
    </source>
</evidence>
<dbReference type="PANTHER" id="PTHR24372">
    <property type="entry name" value="GLYCOPROTEIN HORMONE RECEPTOR"/>
    <property type="match status" value="1"/>
</dbReference>
<dbReference type="SMART" id="SM00369">
    <property type="entry name" value="LRR_TYP"/>
    <property type="match status" value="5"/>
</dbReference>
<dbReference type="GO" id="GO:0005886">
    <property type="term" value="C:plasma membrane"/>
    <property type="evidence" value="ECO:0007669"/>
    <property type="project" value="UniProtKB-SubCell"/>
</dbReference>
<evidence type="ECO:0000256" key="3">
    <source>
        <dbReference type="ARBA" id="ARBA00022475"/>
    </source>
</evidence>
<dbReference type="Pfam" id="PF13306">
    <property type="entry name" value="LRR_5"/>
    <property type="match status" value="1"/>
</dbReference>
<dbReference type="PROSITE" id="PS51450">
    <property type="entry name" value="LRR"/>
    <property type="match status" value="2"/>
</dbReference>
<dbReference type="CDD" id="cd15137">
    <property type="entry name" value="7tmA_Relaxin_R"/>
    <property type="match status" value="1"/>
</dbReference>
<protein>
    <submittedName>
        <fullName evidence="16">G-protein coupled receptor GRL101</fullName>
    </submittedName>
</protein>
<feature type="domain" description="G-protein coupled receptors family 1 profile" evidence="15">
    <location>
        <begin position="346"/>
        <end position="606"/>
    </location>
</feature>
<dbReference type="PRINTS" id="PR00373">
    <property type="entry name" value="GLYCHORMONER"/>
</dbReference>
<dbReference type="InterPro" id="IPR001611">
    <property type="entry name" value="Leu-rich_rpt"/>
</dbReference>
<dbReference type="InterPro" id="IPR032675">
    <property type="entry name" value="LRR_dom_sf"/>
</dbReference>
<dbReference type="PROSITE" id="PS50068">
    <property type="entry name" value="LDLRA_2"/>
    <property type="match status" value="2"/>
</dbReference>
<dbReference type="Gene3D" id="1.20.1070.10">
    <property type="entry name" value="Rhodopsin 7-helix transmembrane proteins"/>
    <property type="match status" value="1"/>
</dbReference>
<keyword evidence="11 16" id="KW-0675">Receptor</keyword>
<evidence type="ECO:0000256" key="12">
    <source>
        <dbReference type="ARBA" id="ARBA00023224"/>
    </source>
</evidence>
<keyword evidence="4" id="KW-0433">Leucine-rich repeat</keyword>
<dbReference type="SUPFAM" id="SSF57424">
    <property type="entry name" value="LDL receptor-like module"/>
    <property type="match status" value="2"/>
</dbReference>
<evidence type="ECO:0000256" key="14">
    <source>
        <dbReference type="SAM" id="Phobius"/>
    </source>
</evidence>
<dbReference type="Proteomes" id="UP000887013">
    <property type="component" value="Unassembled WGS sequence"/>
</dbReference>
<keyword evidence="10 13" id="KW-1015">Disulfide bond</keyword>
<feature type="transmembrane region" description="Helical" evidence="14">
    <location>
        <begin position="551"/>
        <end position="575"/>
    </location>
</feature>
<keyword evidence="7 14" id="KW-1133">Transmembrane helix</keyword>
<evidence type="ECO:0000256" key="4">
    <source>
        <dbReference type="ARBA" id="ARBA00022614"/>
    </source>
</evidence>
<keyword evidence="5 14" id="KW-0812">Transmembrane</keyword>
<keyword evidence="17" id="KW-1185">Reference proteome</keyword>
<keyword evidence="8" id="KW-0297">G-protein coupled receptor</keyword>
<dbReference type="GO" id="GO:0008528">
    <property type="term" value="F:G protein-coupled peptide receptor activity"/>
    <property type="evidence" value="ECO:0007669"/>
    <property type="project" value="TreeGrafter"/>
</dbReference>
<dbReference type="Gene3D" id="4.10.400.10">
    <property type="entry name" value="Low-density Lipoprotein Receptor"/>
    <property type="match status" value="2"/>
</dbReference>
<dbReference type="SUPFAM" id="SSF81321">
    <property type="entry name" value="Family A G protein-coupled receptor-like"/>
    <property type="match status" value="1"/>
</dbReference>
<comment type="subcellular location">
    <subcellularLocation>
        <location evidence="1">Cell membrane</location>
        <topology evidence="1">Multi-pass membrane protein</topology>
    </subcellularLocation>
</comment>
<evidence type="ECO:0000256" key="1">
    <source>
        <dbReference type="ARBA" id="ARBA00004651"/>
    </source>
</evidence>
<feature type="disulfide bond" evidence="13">
    <location>
        <begin position="74"/>
        <end position="89"/>
    </location>
</feature>
<dbReference type="InterPro" id="IPR036055">
    <property type="entry name" value="LDL_receptor-like_sf"/>
</dbReference>
<feature type="transmembrane region" description="Helical" evidence="14">
    <location>
        <begin position="335"/>
        <end position="355"/>
    </location>
</feature>
<dbReference type="SMART" id="SM00192">
    <property type="entry name" value="LDLa"/>
    <property type="match status" value="2"/>
</dbReference>
<dbReference type="SUPFAM" id="SSF56112">
    <property type="entry name" value="Protein kinase-like (PK-like)"/>
    <property type="match status" value="1"/>
</dbReference>
<keyword evidence="3" id="KW-1003">Cell membrane</keyword>
<comment type="caution">
    <text evidence="16">The sequence shown here is derived from an EMBL/GenBank/DDBJ whole genome shotgun (WGS) entry which is preliminary data.</text>
</comment>
<evidence type="ECO:0000256" key="13">
    <source>
        <dbReference type="PROSITE-ProRule" id="PRU00124"/>
    </source>
</evidence>
<dbReference type="InterPro" id="IPR011009">
    <property type="entry name" value="Kinase-like_dom_sf"/>
</dbReference>
<dbReference type="AlphaFoldDB" id="A0A8X6NSC5"/>
<dbReference type="CDD" id="cd00112">
    <property type="entry name" value="LDLa"/>
    <property type="match status" value="2"/>
</dbReference>
<evidence type="ECO:0000256" key="8">
    <source>
        <dbReference type="ARBA" id="ARBA00023040"/>
    </source>
</evidence>
<feature type="disulfide bond" evidence="13">
    <location>
        <begin position="23"/>
        <end position="41"/>
    </location>
</feature>
<accession>A0A8X6NSC5</accession>
<dbReference type="SUPFAM" id="SSF52058">
    <property type="entry name" value="L domain-like"/>
    <property type="match status" value="1"/>
</dbReference>
<evidence type="ECO:0000256" key="2">
    <source>
        <dbReference type="ARBA" id="ARBA00010663"/>
    </source>
</evidence>
<dbReference type="InterPro" id="IPR003591">
    <property type="entry name" value="Leu-rich_rpt_typical-subtyp"/>
</dbReference>
<dbReference type="GO" id="GO:0007189">
    <property type="term" value="P:adenylate cyclase-activating G protein-coupled receptor signaling pathway"/>
    <property type="evidence" value="ECO:0007669"/>
    <property type="project" value="TreeGrafter"/>
</dbReference>
<feature type="disulfide bond" evidence="13">
    <location>
        <begin position="35"/>
        <end position="50"/>
    </location>
</feature>
<dbReference type="GO" id="GO:0016500">
    <property type="term" value="F:protein-hormone receptor activity"/>
    <property type="evidence" value="ECO:0007669"/>
    <property type="project" value="InterPro"/>
</dbReference>
<dbReference type="PRINTS" id="PR00237">
    <property type="entry name" value="GPCRRHODOPSN"/>
</dbReference>
<comment type="similarity">
    <text evidence="2">Belongs to the G-protein coupled receptor 1 family.</text>
</comment>
<feature type="transmembrane region" description="Helical" evidence="14">
    <location>
        <begin position="587"/>
        <end position="608"/>
    </location>
</feature>
<reference evidence="16" key="1">
    <citation type="submission" date="2020-08" db="EMBL/GenBank/DDBJ databases">
        <title>Multicomponent nature underlies the extraordinary mechanical properties of spider dragline silk.</title>
        <authorList>
            <person name="Kono N."/>
            <person name="Nakamura H."/>
            <person name="Mori M."/>
            <person name="Yoshida Y."/>
            <person name="Ohtoshi R."/>
            <person name="Malay A.D."/>
            <person name="Moran D.A.P."/>
            <person name="Tomita M."/>
            <person name="Numata K."/>
            <person name="Arakawa K."/>
        </authorList>
    </citation>
    <scope>NUCLEOTIDE SEQUENCE</scope>
</reference>
<dbReference type="InterPro" id="IPR002172">
    <property type="entry name" value="LDrepeatLR_classA_rpt"/>
</dbReference>
<keyword evidence="6" id="KW-0677">Repeat</keyword>
<evidence type="ECO:0000259" key="15">
    <source>
        <dbReference type="PROSITE" id="PS50262"/>
    </source>
</evidence>
<feature type="transmembrane region" description="Helical" evidence="14">
    <location>
        <begin position="456"/>
        <end position="474"/>
    </location>
</feature>
<keyword evidence="12" id="KW-0807">Transducer</keyword>
<dbReference type="InterPro" id="IPR023415">
    <property type="entry name" value="LDLR_class-A_CS"/>
</dbReference>
<evidence type="ECO:0000256" key="10">
    <source>
        <dbReference type="ARBA" id="ARBA00023157"/>
    </source>
</evidence>
<evidence type="ECO:0000313" key="16">
    <source>
        <dbReference type="EMBL" id="GFT32063.1"/>
    </source>
</evidence>
<evidence type="ECO:0000256" key="5">
    <source>
        <dbReference type="ARBA" id="ARBA00022692"/>
    </source>
</evidence>
<organism evidence="16 17">
    <name type="scientific">Nephila pilipes</name>
    <name type="common">Giant wood spider</name>
    <name type="synonym">Nephila maculata</name>
    <dbReference type="NCBI Taxonomy" id="299642"/>
    <lineage>
        <taxon>Eukaryota</taxon>
        <taxon>Metazoa</taxon>
        <taxon>Ecdysozoa</taxon>
        <taxon>Arthropoda</taxon>
        <taxon>Chelicerata</taxon>
        <taxon>Arachnida</taxon>
        <taxon>Araneae</taxon>
        <taxon>Araneomorphae</taxon>
        <taxon>Entelegynae</taxon>
        <taxon>Araneoidea</taxon>
        <taxon>Nephilidae</taxon>
        <taxon>Nephila</taxon>
    </lineage>
</organism>
<dbReference type="PROSITE" id="PS50262">
    <property type="entry name" value="G_PROTEIN_RECEP_F1_2"/>
    <property type="match status" value="1"/>
</dbReference>
<dbReference type="PROSITE" id="PS01209">
    <property type="entry name" value="LDLRA_1"/>
    <property type="match status" value="2"/>
</dbReference>
<name>A0A8X6NSC5_NEPPI</name>
<feature type="transmembrane region" description="Helical" evidence="14">
    <location>
        <begin position="506"/>
        <end position="531"/>
    </location>
</feature>
<dbReference type="InterPro" id="IPR000276">
    <property type="entry name" value="GPCR_Rhodpsn"/>
</dbReference>
<feature type="transmembrane region" description="Helical" evidence="14">
    <location>
        <begin position="367"/>
        <end position="389"/>
    </location>
</feature>
<dbReference type="InterPro" id="IPR017452">
    <property type="entry name" value="GPCR_Rhodpsn_7TM"/>
</dbReference>
<keyword evidence="9 14" id="KW-0472">Membrane</keyword>
<evidence type="ECO:0000313" key="17">
    <source>
        <dbReference type="Proteomes" id="UP000887013"/>
    </source>
</evidence>
<evidence type="ECO:0000256" key="7">
    <source>
        <dbReference type="ARBA" id="ARBA00022989"/>
    </source>
</evidence>
<gene>
    <name evidence="16" type="ORF">NPIL_479881</name>
</gene>
<sequence length="782" mass="88293">MQYIRNYKPITENFVCPKDYVKCPESYCIPTIYVCDGKWDCIGGGDEEECDAYSCPGQYKCYNKSSCLPFNKLCDGIRNCPHGDDELLCDLSCPEHCMCVGLFVSCMRQNASMLPHNLPQEVRKLDFSFNRLDLTRADFSSYWTLGELILQYNYLTTLPPKRFMPLRNLYKLDLSHNRLTIISTYAFAGLKNVRVLLLENNPTIMDIETEAFSGLSNLPTLNLTGISLNTIRKSTFNGMSHLRTLNLQNNNIVKIESGAFAGLHSVTVLDMKGNDIVDFTSYLFTGLKSLEYLYSDSYTFCCMALPQVPLDNCLPPPDEISSCEDLMSSPVQRSFLWVLGIIALLGNLFVIIWRFKTKDSTSRISSTLILSLGFADFLMGIYLIIIASVDVHYRSIYIENSDKWKKSTLCKVCGFLSTVSSEVSVFTLAFITVERLISLCFPLSQKRFSVPFTYKLIGVSWVVAAVMAAVPLVVEPYFQGRFYARSGVCLALHITNHRPSGWEYSVAIFFCMNFMAFIIIVTAYLYMYITIRKSYQNMSRLMSRQSRSDKIGRQMALIVLTNSMCWFPIIVMGLLAMSGVNIPGEAYSWTAIFVLPLNSATNPLIYTISSLHFQSRLLSRFGLNKKDKKSTYVSRLSSSPLSAEKNKRVMMRDQLNSRPFKPPQGYICLLQYLRTVPGLRPRHLLKIATAICKTLSELHEASYALGGIDVNAVFVSEYSDGSDDIHVYVPDFNAYKIASSPISGMPDDTAVDMEEFGLLVKKMLRVYHVISRSNDPMQGTAC</sequence>
<dbReference type="GO" id="GO:0009755">
    <property type="term" value="P:hormone-mediated signaling pathway"/>
    <property type="evidence" value="ECO:0007669"/>
    <property type="project" value="TreeGrafter"/>
</dbReference>